<dbReference type="PANTHER" id="PTHR47237">
    <property type="entry name" value="SLL0310 PROTEIN"/>
    <property type="match status" value="1"/>
</dbReference>
<accession>A0A8J7SL01</accession>
<dbReference type="Pfam" id="PF18014">
    <property type="entry name" value="Acetyltransf_18"/>
    <property type="match status" value="1"/>
</dbReference>
<name>A0A8J7SL01_9PROT</name>
<comment type="caution">
    <text evidence="2">The sequence shown here is derived from an EMBL/GenBank/DDBJ whole genome shotgun (WGS) entry which is preliminary data.</text>
</comment>
<keyword evidence="3" id="KW-1185">Reference proteome</keyword>
<evidence type="ECO:0000313" key="3">
    <source>
        <dbReference type="Proteomes" id="UP000672602"/>
    </source>
</evidence>
<dbReference type="Gene3D" id="3.40.630.90">
    <property type="match status" value="1"/>
</dbReference>
<feature type="domain" description="N-acetyltransferase" evidence="1">
    <location>
        <begin position="139"/>
        <end position="279"/>
    </location>
</feature>
<organism evidence="2 3">
    <name type="scientific">Marivibrio halodurans</name>
    <dbReference type="NCBI Taxonomy" id="2039722"/>
    <lineage>
        <taxon>Bacteria</taxon>
        <taxon>Pseudomonadati</taxon>
        <taxon>Pseudomonadota</taxon>
        <taxon>Alphaproteobacteria</taxon>
        <taxon>Rhodospirillales</taxon>
        <taxon>Rhodospirillaceae</taxon>
        <taxon>Marivibrio</taxon>
    </lineage>
</organism>
<dbReference type="SUPFAM" id="SSF55729">
    <property type="entry name" value="Acyl-CoA N-acyltransferases (Nat)"/>
    <property type="match status" value="1"/>
</dbReference>
<dbReference type="GO" id="GO:0016747">
    <property type="term" value="F:acyltransferase activity, transferring groups other than amino-acyl groups"/>
    <property type="evidence" value="ECO:0007669"/>
    <property type="project" value="InterPro"/>
</dbReference>
<dbReference type="InterPro" id="IPR052729">
    <property type="entry name" value="Acyl/Acetyltrans_Enzymes"/>
</dbReference>
<dbReference type="PANTHER" id="PTHR47237:SF1">
    <property type="entry name" value="SLL0310 PROTEIN"/>
    <property type="match status" value="1"/>
</dbReference>
<feature type="domain" description="N-acetyltransferase" evidence="1">
    <location>
        <begin position="1"/>
        <end position="136"/>
    </location>
</feature>
<protein>
    <submittedName>
        <fullName evidence="2">GNAT family N-acetyltransferase</fullName>
    </submittedName>
</protein>
<dbReference type="Proteomes" id="UP000672602">
    <property type="component" value="Unassembled WGS sequence"/>
</dbReference>
<gene>
    <name evidence="2" type="ORF">KAJ83_17425</name>
</gene>
<reference evidence="2" key="1">
    <citation type="submission" date="2021-04" db="EMBL/GenBank/DDBJ databases">
        <authorList>
            <person name="Zhang D.-C."/>
        </authorList>
    </citation>
    <scope>NUCLEOTIDE SEQUENCE</scope>
    <source>
        <strain evidence="2">CGMCC 1.15697</strain>
    </source>
</reference>
<dbReference type="InterPro" id="IPR000182">
    <property type="entry name" value="GNAT_dom"/>
</dbReference>
<dbReference type="Gene3D" id="3.40.630.30">
    <property type="match status" value="1"/>
</dbReference>
<dbReference type="PROSITE" id="PS51186">
    <property type="entry name" value="GNAT"/>
    <property type="match status" value="2"/>
</dbReference>
<proteinExistence type="predicted"/>
<dbReference type="AlphaFoldDB" id="A0A8J7SL01"/>
<dbReference type="InterPro" id="IPR041496">
    <property type="entry name" value="YitH/HolE_GNAT"/>
</dbReference>
<evidence type="ECO:0000313" key="2">
    <source>
        <dbReference type="EMBL" id="MBP5858803.1"/>
    </source>
</evidence>
<dbReference type="InterPro" id="IPR016181">
    <property type="entry name" value="Acyl_CoA_acyltransferase"/>
</dbReference>
<evidence type="ECO:0000259" key="1">
    <source>
        <dbReference type="PROSITE" id="PS51186"/>
    </source>
</evidence>
<dbReference type="EMBL" id="JAGMWN010000011">
    <property type="protein sequence ID" value="MBP5858803.1"/>
    <property type="molecule type" value="Genomic_DNA"/>
</dbReference>
<sequence>MRTASSRDFETAVGWAEREGWNPGLDDLAAFHATDPDGFLMGFEEGEPVSSISVVRYGADFGFLGFYIVRADRRGAGLGWATWRAGMARLSGRTVGLDGVVAQQANYMTSGFELAGRNIRYGGSLPSARIDAVEAGDRCAILPASPSDLNELTAFDSVHFPTPRPAFLESWVLPRPAATAEPPTRSSLIARRGGAIAGYGTIRRCVTGYKIGPLFAEDEAVARALFSTLTRGRTTGRPVYLDTPSDNPAAVALAERMGLTPVFETARMYRGPDPRLPIERIFGITSFELG</sequence>
<dbReference type="Pfam" id="PF00583">
    <property type="entry name" value="Acetyltransf_1"/>
    <property type="match status" value="1"/>
</dbReference>